<comment type="similarity">
    <text evidence="2 10">Belongs to the peptidase M14 family.</text>
</comment>
<dbReference type="GO" id="GO:0005615">
    <property type="term" value="C:extracellular space"/>
    <property type="evidence" value="ECO:0007669"/>
    <property type="project" value="TreeGrafter"/>
</dbReference>
<dbReference type="InterPro" id="IPR000834">
    <property type="entry name" value="Peptidase_M14"/>
</dbReference>
<dbReference type="Pfam" id="PF00246">
    <property type="entry name" value="Peptidase_M14"/>
    <property type="match status" value="1"/>
</dbReference>
<dbReference type="GO" id="GO:0008270">
    <property type="term" value="F:zinc ion binding"/>
    <property type="evidence" value="ECO:0007669"/>
    <property type="project" value="InterPro"/>
</dbReference>
<reference evidence="13" key="1">
    <citation type="submission" date="2017-11" db="EMBL/GenBank/DDBJ databases">
        <title>The sensing device of the deep-sea amphipod.</title>
        <authorList>
            <person name="Kobayashi H."/>
            <person name="Nagahama T."/>
            <person name="Arai W."/>
            <person name="Sasagawa Y."/>
            <person name="Umeda M."/>
            <person name="Hayashi T."/>
            <person name="Nikaido I."/>
            <person name="Watanabe H."/>
            <person name="Oguri K."/>
            <person name="Kitazato H."/>
            <person name="Fujioka K."/>
            <person name="Kido Y."/>
            <person name="Takami H."/>
        </authorList>
    </citation>
    <scope>NUCLEOTIDE SEQUENCE</scope>
    <source>
        <tissue evidence="13">Whole body</tissue>
    </source>
</reference>
<evidence type="ECO:0000256" key="10">
    <source>
        <dbReference type="PROSITE-ProRule" id="PRU01379"/>
    </source>
</evidence>
<evidence type="ECO:0000256" key="6">
    <source>
        <dbReference type="ARBA" id="ARBA00022729"/>
    </source>
</evidence>
<dbReference type="PANTHER" id="PTHR11705">
    <property type="entry name" value="PROTEASE FAMILY M14 CARBOXYPEPTIDASE A,B"/>
    <property type="match status" value="1"/>
</dbReference>
<feature type="active site" description="Proton donor/acceptor" evidence="10">
    <location>
        <position position="409"/>
    </location>
</feature>
<feature type="chain" id="PRO_5025693391" evidence="11">
    <location>
        <begin position="23"/>
        <end position="446"/>
    </location>
</feature>
<keyword evidence="7" id="KW-0378">Hydrolase</keyword>
<evidence type="ECO:0000259" key="12">
    <source>
        <dbReference type="PROSITE" id="PS52035"/>
    </source>
</evidence>
<keyword evidence="6 11" id="KW-0732">Signal</keyword>
<keyword evidence="5" id="KW-0479">Metal-binding</keyword>
<evidence type="ECO:0000256" key="1">
    <source>
        <dbReference type="ARBA" id="ARBA00001947"/>
    </source>
</evidence>
<evidence type="ECO:0000313" key="13">
    <source>
        <dbReference type="EMBL" id="LAC20232.1"/>
    </source>
</evidence>
<dbReference type="GO" id="GO:0004181">
    <property type="term" value="F:metallocarboxypeptidase activity"/>
    <property type="evidence" value="ECO:0007669"/>
    <property type="project" value="InterPro"/>
</dbReference>
<keyword evidence="4" id="KW-0645">Protease</keyword>
<dbReference type="EMBL" id="IACT01000855">
    <property type="protein sequence ID" value="LAC20232.1"/>
    <property type="molecule type" value="mRNA"/>
</dbReference>
<evidence type="ECO:0000256" key="8">
    <source>
        <dbReference type="ARBA" id="ARBA00022833"/>
    </source>
</evidence>
<evidence type="ECO:0000256" key="5">
    <source>
        <dbReference type="ARBA" id="ARBA00022723"/>
    </source>
</evidence>
<dbReference type="PROSITE" id="PS52035">
    <property type="entry name" value="PEPTIDASE_M14"/>
    <property type="match status" value="1"/>
</dbReference>
<keyword evidence="8" id="KW-0862">Zinc</keyword>
<dbReference type="AlphaFoldDB" id="A0A6A7FQ59"/>
<keyword evidence="3 13" id="KW-0121">Carboxypeptidase</keyword>
<organism evidence="13">
    <name type="scientific">Hirondellea gigas</name>
    <dbReference type="NCBI Taxonomy" id="1518452"/>
    <lineage>
        <taxon>Eukaryota</taxon>
        <taxon>Metazoa</taxon>
        <taxon>Ecdysozoa</taxon>
        <taxon>Arthropoda</taxon>
        <taxon>Crustacea</taxon>
        <taxon>Multicrustacea</taxon>
        <taxon>Malacostraca</taxon>
        <taxon>Eumalacostraca</taxon>
        <taxon>Peracarida</taxon>
        <taxon>Amphipoda</taxon>
        <taxon>Amphilochidea</taxon>
        <taxon>Lysianassida</taxon>
        <taxon>Lysianassidira</taxon>
        <taxon>Lysianassoidea</taxon>
        <taxon>Lysianassidae</taxon>
        <taxon>Hirondellea</taxon>
    </lineage>
</organism>
<protein>
    <submittedName>
        <fullName evidence="13">Carboxypeptidase B-like</fullName>
    </submittedName>
</protein>
<dbReference type="FunFam" id="3.40.630.10:FF:000084">
    <property type="entry name" value="Carboxypeptidase B2"/>
    <property type="match status" value="1"/>
</dbReference>
<evidence type="ECO:0000256" key="3">
    <source>
        <dbReference type="ARBA" id="ARBA00022645"/>
    </source>
</evidence>
<dbReference type="PRINTS" id="PR00765">
    <property type="entry name" value="CRBOXYPTASEA"/>
</dbReference>
<keyword evidence="9" id="KW-0482">Metalloprotease</keyword>
<accession>A0A6A7FQ59</accession>
<sequence>MARSDVFSLLLLLLLAAAAADAGTVKSFKEEKRNVGDQIWSLSLDASTSKSSDMAALHENLDVLHYSSDSVTIFVRKTRLSITKEFLEGRHLAYNVVEKDVALHLQSLQAAEDAVAISRAAESCKEGQCPRPYKQDYMTFEQMEWFLRDLESQYPDNVKLSTEGKSREGRNIYLVRVFQSSASAARSSGSVSSRGQPRPAVFIDGGIHAREWIAPATVLNMLMKQTENCAANTDCDYEYYFMPMMNPDGYEYTWTNDRFWRKNRSPPPLKNDCFGTDLNRNWNPQWGNIGSSSNTCKEIYRGTTPFSEPETTSAKNVMTRIANNPELDLLVYLSYHSFGQLVLYPWGYTSDLAPTKADLEKGGNVYNNALKGVHNVPYVVQQAAELYPASGASDDFAYSLPIKYVYTVELRNTRSFLLPRNEIALTFEENYAGYMALLKHATSQSN</sequence>
<feature type="signal peptide" evidence="11">
    <location>
        <begin position="1"/>
        <end position="22"/>
    </location>
</feature>
<dbReference type="SMART" id="SM00631">
    <property type="entry name" value="Zn_pept"/>
    <property type="match status" value="1"/>
</dbReference>
<evidence type="ECO:0000256" key="11">
    <source>
        <dbReference type="SAM" id="SignalP"/>
    </source>
</evidence>
<name>A0A6A7FQ59_9CRUS</name>
<dbReference type="CDD" id="cd03860">
    <property type="entry name" value="M14_CP_A-B_like"/>
    <property type="match status" value="1"/>
</dbReference>
<evidence type="ECO:0000256" key="4">
    <source>
        <dbReference type="ARBA" id="ARBA00022670"/>
    </source>
</evidence>
<evidence type="ECO:0000256" key="2">
    <source>
        <dbReference type="ARBA" id="ARBA00005988"/>
    </source>
</evidence>
<feature type="domain" description="Peptidase M14" evidence="12">
    <location>
        <begin position="136"/>
        <end position="441"/>
    </location>
</feature>
<dbReference type="PANTHER" id="PTHR11705:SF143">
    <property type="entry name" value="SLL0236 PROTEIN"/>
    <property type="match status" value="1"/>
</dbReference>
<dbReference type="SUPFAM" id="SSF53187">
    <property type="entry name" value="Zn-dependent exopeptidases"/>
    <property type="match status" value="1"/>
</dbReference>
<evidence type="ECO:0000256" key="9">
    <source>
        <dbReference type="ARBA" id="ARBA00023049"/>
    </source>
</evidence>
<comment type="cofactor">
    <cofactor evidence="1">
        <name>Zn(2+)</name>
        <dbReference type="ChEBI" id="CHEBI:29105"/>
    </cofactor>
</comment>
<dbReference type="GO" id="GO:0006508">
    <property type="term" value="P:proteolysis"/>
    <property type="evidence" value="ECO:0007669"/>
    <property type="project" value="UniProtKB-KW"/>
</dbReference>
<proteinExistence type="evidence at transcript level"/>
<evidence type="ECO:0000256" key="7">
    <source>
        <dbReference type="ARBA" id="ARBA00022801"/>
    </source>
</evidence>
<dbReference type="Gene3D" id="3.40.630.10">
    <property type="entry name" value="Zn peptidases"/>
    <property type="match status" value="1"/>
</dbReference>